<keyword evidence="4" id="KW-0560">Oxidoreductase</keyword>
<sequence length="389" mass="44117">MEKIMNQTLMSAYKESAQASLEQANGLPLAVYHDPSVFDAEIKEVFLNDWVFACAEAQLSQSGDYYAFEIAREPLVIIRGKDGALRALSNICRHRGTPLLDPGFGQIGKNIVCPYHAWTFDDTGAFKGAPLTGEIKVDKEKHCLPEFAIASWNGLIFVNLSDAPRPFSEKVEGLDSYLSLFDLQRFKQPYQMPTEHWDSNWKLAVENGIESYHLFKVHKETLETTTPSKQAYYVAGSSEWTLTGGKMKDDRGTLSKWLSGNYPEAYDHYLLLFLPPSLVAVITYDGLNWIQIMPRGPEQCAVIPGGLLEHKTTNFNSPEFQFTQAFLNEDKQICERVQQGMHARKGKGGKLVSMEKILVDFRQYLANRLFQTEPDPFIETEQAQRFYAE</sequence>
<keyword evidence="8" id="KW-0223">Dioxygenase</keyword>
<keyword evidence="5" id="KW-0408">Iron</keyword>
<dbReference type="OrthoDB" id="9769355at2"/>
<dbReference type="GO" id="GO:0051213">
    <property type="term" value="F:dioxygenase activity"/>
    <property type="evidence" value="ECO:0007669"/>
    <property type="project" value="UniProtKB-KW"/>
</dbReference>
<evidence type="ECO:0000313" key="8">
    <source>
        <dbReference type="EMBL" id="RRC99285.1"/>
    </source>
</evidence>
<dbReference type="SUPFAM" id="SSF50022">
    <property type="entry name" value="ISP domain"/>
    <property type="match status" value="1"/>
</dbReference>
<protein>
    <submittedName>
        <fullName evidence="8">Aromatic ring-hydroxylating dioxygenase subunit alpha</fullName>
    </submittedName>
</protein>
<dbReference type="CDD" id="cd03469">
    <property type="entry name" value="Rieske_RO_Alpha_N"/>
    <property type="match status" value="1"/>
</dbReference>
<dbReference type="Gene3D" id="2.102.10.10">
    <property type="entry name" value="Rieske [2Fe-2S] iron-sulphur domain"/>
    <property type="match status" value="1"/>
</dbReference>
<accession>A0A3P1SRJ8</accession>
<dbReference type="SUPFAM" id="SSF55961">
    <property type="entry name" value="Bet v1-like"/>
    <property type="match status" value="1"/>
</dbReference>
<evidence type="ECO:0000256" key="6">
    <source>
        <dbReference type="ARBA" id="ARBA00023014"/>
    </source>
</evidence>
<evidence type="ECO:0000256" key="5">
    <source>
        <dbReference type="ARBA" id="ARBA00023004"/>
    </source>
</evidence>
<dbReference type="PROSITE" id="PS51296">
    <property type="entry name" value="RIESKE"/>
    <property type="match status" value="1"/>
</dbReference>
<dbReference type="Pfam" id="PF00355">
    <property type="entry name" value="Rieske"/>
    <property type="match status" value="1"/>
</dbReference>
<dbReference type="PRINTS" id="PR00090">
    <property type="entry name" value="RNGDIOXGNASE"/>
</dbReference>
<dbReference type="AlphaFoldDB" id="A0A3P1SRJ8"/>
<dbReference type="Gene3D" id="3.90.380.10">
    <property type="entry name" value="Naphthalene 1,2-dioxygenase Alpha Subunit, Chain A, domain 1"/>
    <property type="match status" value="2"/>
</dbReference>
<evidence type="ECO:0000313" key="9">
    <source>
        <dbReference type="Proteomes" id="UP000267535"/>
    </source>
</evidence>
<keyword evidence="9" id="KW-1185">Reference proteome</keyword>
<evidence type="ECO:0000256" key="4">
    <source>
        <dbReference type="ARBA" id="ARBA00023002"/>
    </source>
</evidence>
<dbReference type="PANTHER" id="PTHR43756:SF5">
    <property type="entry name" value="CHOLINE MONOOXYGENASE, CHLOROPLASTIC"/>
    <property type="match status" value="1"/>
</dbReference>
<organism evidence="8 9">
    <name type="scientific">Amphritea balenae</name>
    <dbReference type="NCBI Taxonomy" id="452629"/>
    <lineage>
        <taxon>Bacteria</taxon>
        <taxon>Pseudomonadati</taxon>
        <taxon>Pseudomonadota</taxon>
        <taxon>Gammaproteobacteria</taxon>
        <taxon>Oceanospirillales</taxon>
        <taxon>Oceanospirillaceae</taxon>
        <taxon>Amphritea</taxon>
    </lineage>
</organism>
<name>A0A3P1SRJ8_9GAMM</name>
<keyword evidence="3" id="KW-0479">Metal-binding</keyword>
<evidence type="ECO:0000259" key="7">
    <source>
        <dbReference type="PROSITE" id="PS51296"/>
    </source>
</evidence>
<dbReference type="InterPro" id="IPR001663">
    <property type="entry name" value="Rng_hydr_dOase-A"/>
</dbReference>
<dbReference type="EMBL" id="RQXV01000005">
    <property type="protein sequence ID" value="RRC99285.1"/>
    <property type="molecule type" value="Genomic_DNA"/>
</dbReference>
<evidence type="ECO:0000256" key="2">
    <source>
        <dbReference type="ARBA" id="ARBA00022714"/>
    </source>
</evidence>
<dbReference type="GO" id="GO:0005506">
    <property type="term" value="F:iron ion binding"/>
    <property type="evidence" value="ECO:0007669"/>
    <property type="project" value="InterPro"/>
</dbReference>
<keyword evidence="2" id="KW-0001">2Fe-2S</keyword>
<comment type="caution">
    <text evidence="8">The sequence shown here is derived from an EMBL/GenBank/DDBJ whole genome shotgun (WGS) entry which is preliminary data.</text>
</comment>
<feature type="domain" description="Rieske" evidence="7">
    <location>
        <begin position="51"/>
        <end position="158"/>
    </location>
</feature>
<dbReference type="InterPro" id="IPR036922">
    <property type="entry name" value="Rieske_2Fe-2S_sf"/>
</dbReference>
<gene>
    <name evidence="8" type="ORF">EHS89_10585</name>
</gene>
<reference evidence="8 9" key="1">
    <citation type="submission" date="2018-11" db="EMBL/GenBank/DDBJ databases">
        <title>The draft genome sequence of Amphritea balenae JAMM 1525T.</title>
        <authorList>
            <person name="Fang Z."/>
            <person name="Zhang Y."/>
            <person name="Han X."/>
        </authorList>
    </citation>
    <scope>NUCLEOTIDE SEQUENCE [LARGE SCALE GENOMIC DNA]</scope>
    <source>
        <strain evidence="8 9">JAMM 1525</strain>
    </source>
</reference>
<dbReference type="PANTHER" id="PTHR43756">
    <property type="entry name" value="CHOLINE MONOOXYGENASE, CHLOROPLASTIC"/>
    <property type="match status" value="1"/>
</dbReference>
<dbReference type="InterPro" id="IPR015879">
    <property type="entry name" value="Ring_hydroxy_dOase_asu_C_dom"/>
</dbReference>
<evidence type="ECO:0000256" key="1">
    <source>
        <dbReference type="ARBA" id="ARBA00001962"/>
    </source>
</evidence>
<dbReference type="InterPro" id="IPR017941">
    <property type="entry name" value="Rieske_2Fe-2S"/>
</dbReference>
<dbReference type="Proteomes" id="UP000267535">
    <property type="component" value="Unassembled WGS sequence"/>
</dbReference>
<proteinExistence type="predicted"/>
<dbReference type="Pfam" id="PF00848">
    <property type="entry name" value="Ring_hydroxyl_A"/>
    <property type="match status" value="1"/>
</dbReference>
<keyword evidence="6" id="KW-0411">Iron-sulfur</keyword>
<dbReference type="GO" id="GO:0051537">
    <property type="term" value="F:2 iron, 2 sulfur cluster binding"/>
    <property type="evidence" value="ECO:0007669"/>
    <property type="project" value="UniProtKB-KW"/>
</dbReference>
<comment type="cofactor">
    <cofactor evidence="1">
        <name>Fe cation</name>
        <dbReference type="ChEBI" id="CHEBI:24875"/>
    </cofactor>
</comment>
<evidence type="ECO:0000256" key="3">
    <source>
        <dbReference type="ARBA" id="ARBA00022723"/>
    </source>
</evidence>